<name>K1QF09_MAGGI</name>
<organism evidence="1">
    <name type="scientific">Magallana gigas</name>
    <name type="common">Pacific oyster</name>
    <name type="synonym">Crassostrea gigas</name>
    <dbReference type="NCBI Taxonomy" id="29159"/>
    <lineage>
        <taxon>Eukaryota</taxon>
        <taxon>Metazoa</taxon>
        <taxon>Spiralia</taxon>
        <taxon>Lophotrochozoa</taxon>
        <taxon>Mollusca</taxon>
        <taxon>Bivalvia</taxon>
        <taxon>Autobranchia</taxon>
        <taxon>Pteriomorphia</taxon>
        <taxon>Ostreida</taxon>
        <taxon>Ostreoidea</taxon>
        <taxon>Ostreidae</taxon>
        <taxon>Magallana</taxon>
    </lineage>
</organism>
<dbReference type="InParanoid" id="K1QF09"/>
<dbReference type="EMBL" id="JH816694">
    <property type="protein sequence ID" value="EKC29699.1"/>
    <property type="molecule type" value="Genomic_DNA"/>
</dbReference>
<proteinExistence type="predicted"/>
<accession>K1QF09</accession>
<reference evidence="1" key="1">
    <citation type="journal article" date="2012" name="Nature">
        <title>The oyster genome reveals stress adaptation and complexity of shell formation.</title>
        <authorList>
            <person name="Zhang G."/>
            <person name="Fang X."/>
            <person name="Guo X."/>
            <person name="Li L."/>
            <person name="Luo R."/>
            <person name="Xu F."/>
            <person name="Yang P."/>
            <person name="Zhang L."/>
            <person name="Wang X."/>
            <person name="Qi H."/>
            <person name="Xiong Z."/>
            <person name="Que H."/>
            <person name="Xie Y."/>
            <person name="Holland P.W."/>
            <person name="Paps J."/>
            <person name="Zhu Y."/>
            <person name="Wu F."/>
            <person name="Chen Y."/>
            <person name="Wang J."/>
            <person name="Peng C."/>
            <person name="Meng J."/>
            <person name="Yang L."/>
            <person name="Liu J."/>
            <person name="Wen B."/>
            <person name="Zhang N."/>
            <person name="Huang Z."/>
            <person name="Zhu Q."/>
            <person name="Feng Y."/>
            <person name="Mount A."/>
            <person name="Hedgecock D."/>
            <person name="Xu Z."/>
            <person name="Liu Y."/>
            <person name="Domazet-Loso T."/>
            <person name="Du Y."/>
            <person name="Sun X."/>
            <person name="Zhang S."/>
            <person name="Liu B."/>
            <person name="Cheng P."/>
            <person name="Jiang X."/>
            <person name="Li J."/>
            <person name="Fan D."/>
            <person name="Wang W."/>
            <person name="Fu W."/>
            <person name="Wang T."/>
            <person name="Wang B."/>
            <person name="Zhang J."/>
            <person name="Peng Z."/>
            <person name="Li Y."/>
            <person name="Li N."/>
            <person name="Wang J."/>
            <person name="Chen M."/>
            <person name="He Y."/>
            <person name="Tan F."/>
            <person name="Song X."/>
            <person name="Zheng Q."/>
            <person name="Huang R."/>
            <person name="Yang H."/>
            <person name="Du X."/>
            <person name="Chen L."/>
            <person name="Yang M."/>
            <person name="Gaffney P.M."/>
            <person name="Wang S."/>
            <person name="Luo L."/>
            <person name="She Z."/>
            <person name="Ming Y."/>
            <person name="Huang W."/>
            <person name="Zhang S."/>
            <person name="Huang B."/>
            <person name="Zhang Y."/>
            <person name="Qu T."/>
            <person name="Ni P."/>
            <person name="Miao G."/>
            <person name="Wang J."/>
            <person name="Wang Q."/>
            <person name="Steinberg C.E."/>
            <person name="Wang H."/>
            <person name="Li N."/>
            <person name="Qian L."/>
            <person name="Zhang G."/>
            <person name="Li Y."/>
            <person name="Yang H."/>
            <person name="Liu X."/>
            <person name="Wang J."/>
            <person name="Yin Y."/>
            <person name="Wang J."/>
        </authorList>
    </citation>
    <scope>NUCLEOTIDE SEQUENCE [LARGE SCALE GENOMIC DNA]</scope>
    <source>
        <strain evidence="1">05x7-T-G4-1.051#20</strain>
    </source>
</reference>
<dbReference type="AlphaFoldDB" id="K1QF09"/>
<sequence length="159" mass="18132">MVVEDLQVPVPKKKPGPDGKLDDFDADLVKRTIHDMQLKGQYVSLRQLSDVLVKKGVRLTKSSLGRLVKDLVFRFYKAGSNQHYIGDRNIVSMRHTYLRSIRKFREEGRPIVYLDETWLNTNHVARGDLVDCPRTSTSAFESHHRGGHNVLSHLGKALV</sequence>
<evidence type="ECO:0008006" key="2">
    <source>
        <dbReference type="Google" id="ProtNLM"/>
    </source>
</evidence>
<protein>
    <recommendedName>
        <fullName evidence="2">Tc1-like transposase DDE domain-containing protein</fullName>
    </recommendedName>
</protein>
<evidence type="ECO:0000313" key="1">
    <source>
        <dbReference type="EMBL" id="EKC29699.1"/>
    </source>
</evidence>
<gene>
    <name evidence="1" type="ORF">CGI_10005745</name>
</gene>
<dbReference type="HOGENOM" id="CLU_1662489_0_0_1"/>